<proteinExistence type="evidence at transcript level"/>
<evidence type="ECO:0000313" key="2">
    <source>
        <dbReference type="EMBL" id="ACF87993.1"/>
    </source>
</evidence>
<dbReference type="AlphaFoldDB" id="B4G0V0"/>
<name>B4G0V0_MAIZE</name>
<feature type="region of interest" description="Disordered" evidence="1">
    <location>
        <begin position="146"/>
        <end position="169"/>
    </location>
</feature>
<organism evidence="2">
    <name type="scientific">Zea mays</name>
    <name type="common">Maize</name>
    <dbReference type="NCBI Taxonomy" id="4577"/>
    <lineage>
        <taxon>Eukaryota</taxon>
        <taxon>Viridiplantae</taxon>
        <taxon>Streptophyta</taxon>
        <taxon>Embryophyta</taxon>
        <taxon>Tracheophyta</taxon>
        <taxon>Spermatophyta</taxon>
        <taxon>Magnoliopsida</taxon>
        <taxon>Liliopsida</taxon>
        <taxon>Poales</taxon>
        <taxon>Poaceae</taxon>
        <taxon>PACMAD clade</taxon>
        <taxon>Panicoideae</taxon>
        <taxon>Andropogonodae</taxon>
        <taxon>Andropogoneae</taxon>
        <taxon>Tripsacinae</taxon>
        <taxon>Zea</taxon>
    </lineage>
</organism>
<dbReference type="InterPro" id="IPR011990">
    <property type="entry name" value="TPR-like_helical_dom_sf"/>
</dbReference>
<dbReference type="GeneID" id="100274417"/>
<dbReference type="Gene3D" id="1.25.40.10">
    <property type="entry name" value="Tetratricopeptide repeat domain"/>
    <property type="match status" value="1"/>
</dbReference>
<protein>
    <recommendedName>
        <fullName evidence="3">Pentatricopeptide repeat-containing protein</fullName>
    </recommendedName>
</protein>
<dbReference type="OrthoDB" id="185373at2759"/>
<evidence type="ECO:0008006" key="3">
    <source>
        <dbReference type="Google" id="ProtNLM"/>
    </source>
</evidence>
<dbReference type="ExpressionAtlas" id="B4G0V0">
    <property type="expression patterns" value="baseline and differential"/>
</dbReference>
<dbReference type="KEGG" id="zma:100274417"/>
<reference evidence="2" key="1">
    <citation type="journal article" date="2009" name="PLoS Genet.">
        <title>Sequencing, mapping, and analysis of 27,455 maize full-length cDNAs.</title>
        <authorList>
            <person name="Soderlund C."/>
            <person name="Descour A."/>
            <person name="Kudrna D."/>
            <person name="Bomhoff M."/>
            <person name="Boyd L."/>
            <person name="Currie J."/>
            <person name="Angelova A."/>
            <person name="Collura K."/>
            <person name="Wissotski M."/>
            <person name="Ashley E."/>
            <person name="Morrow D."/>
            <person name="Fernandes J."/>
            <person name="Walbot V."/>
            <person name="Yu Y."/>
        </authorList>
    </citation>
    <scope>NUCLEOTIDE SEQUENCE</scope>
    <source>
        <strain evidence="2">B73</strain>
    </source>
</reference>
<dbReference type="RefSeq" id="NP_001142248.1">
    <property type="nucleotide sequence ID" value="NM_001148776.1"/>
</dbReference>
<accession>B4G0V0</accession>
<dbReference type="EMBL" id="BT042988">
    <property type="protein sequence ID" value="ACF87993.1"/>
    <property type="molecule type" value="mRNA"/>
</dbReference>
<sequence>MCSIKCCFLLRRLRRPRIHCFSTAGASTTLPRKNYAGDPLCGAGPPPAPGTGDAARAHEAAVRRLAAAGDVDGVQLALQEMRLRGVPCTEGALVAAVGAFARAGAPDRALKTFYRAVHDLGCARPTEPRLYNHLIDALLRENMGAVPEQPGRGRAQNARRNGQEGVSPGRRDVCHHCLSAVQA</sequence>
<evidence type="ECO:0000256" key="1">
    <source>
        <dbReference type="SAM" id="MobiDB-lite"/>
    </source>
</evidence>